<proteinExistence type="predicted"/>
<keyword evidence="3" id="KW-1185">Reference proteome</keyword>
<name>A0A7C9GUF6_9SPHN</name>
<evidence type="ECO:0000313" key="3">
    <source>
        <dbReference type="Proteomes" id="UP000481327"/>
    </source>
</evidence>
<reference evidence="2 3" key="1">
    <citation type="submission" date="2019-09" db="EMBL/GenBank/DDBJ databases">
        <title>Polymorphobacter sp. isolated from a lake in China.</title>
        <authorList>
            <person name="Liu Z."/>
        </authorList>
    </citation>
    <scope>NUCLEOTIDE SEQUENCE [LARGE SCALE GENOMIC DNA]</scope>
    <source>
        <strain evidence="2 3">D40P</strain>
    </source>
</reference>
<organism evidence="2 3">
    <name type="scientific">Sandarakinorhabdus fusca</name>
    <dbReference type="NCBI Taxonomy" id="1439888"/>
    <lineage>
        <taxon>Bacteria</taxon>
        <taxon>Pseudomonadati</taxon>
        <taxon>Pseudomonadota</taxon>
        <taxon>Alphaproteobacteria</taxon>
        <taxon>Sphingomonadales</taxon>
        <taxon>Sphingosinicellaceae</taxon>
        <taxon>Sandarakinorhabdus</taxon>
    </lineage>
</organism>
<gene>
    <name evidence="2" type="ORF">F3168_06565</name>
</gene>
<accession>A0A7C9GUF6</accession>
<sequence length="76" mass="8117">MTEPRSKESQADIAARVHDQKQRADAEAPGHAEQASEGTTPGDAGMTSSPRPDYPPSGAFDAEGQRPALERSRKAR</sequence>
<evidence type="ECO:0000256" key="1">
    <source>
        <dbReference type="SAM" id="MobiDB-lite"/>
    </source>
</evidence>
<feature type="compositionally biased region" description="Basic and acidic residues" evidence="1">
    <location>
        <begin position="1"/>
        <end position="30"/>
    </location>
</feature>
<comment type="caution">
    <text evidence="2">The sequence shown here is derived from an EMBL/GenBank/DDBJ whole genome shotgun (WGS) entry which is preliminary data.</text>
</comment>
<dbReference type="RefSeq" id="WP_152577359.1">
    <property type="nucleotide sequence ID" value="NZ_JAATJI010000001.1"/>
</dbReference>
<protein>
    <submittedName>
        <fullName evidence="2">Uncharacterized protein</fullName>
    </submittedName>
</protein>
<dbReference type="EMBL" id="WIOL01000002">
    <property type="protein sequence ID" value="MQT16918.1"/>
    <property type="molecule type" value="Genomic_DNA"/>
</dbReference>
<dbReference type="AlphaFoldDB" id="A0A7C9GUF6"/>
<feature type="region of interest" description="Disordered" evidence="1">
    <location>
        <begin position="1"/>
        <end position="76"/>
    </location>
</feature>
<dbReference type="Proteomes" id="UP000481327">
    <property type="component" value="Unassembled WGS sequence"/>
</dbReference>
<dbReference type="OrthoDB" id="7620601at2"/>
<evidence type="ECO:0000313" key="2">
    <source>
        <dbReference type="EMBL" id="MQT16918.1"/>
    </source>
</evidence>